<reference evidence="5 6" key="1">
    <citation type="journal article" date="2014" name="Nat. Commun.">
        <title>Physiological and genomic features of highly alkaliphilic hydrogen-utilizing Betaproteobacteria from a continental serpentinizing site.</title>
        <authorList>
            <person name="Suzuki S."/>
            <person name="Kuenen J.G."/>
            <person name="Schipper K."/>
            <person name="van der Velde S."/>
            <person name="Ishii S."/>
            <person name="Wu A."/>
            <person name="Sorokin D.Y."/>
            <person name="Tenney A."/>
            <person name="Meng X.Y."/>
            <person name="Morrill P.L."/>
            <person name="Kamagata Y."/>
            <person name="Muyzer G."/>
            <person name="Nealson K.H."/>
        </authorList>
    </citation>
    <scope>NUCLEOTIDE SEQUENCE [LARGE SCALE GENOMIC DNA]</scope>
    <source>
        <strain evidence="5 6">B1</strain>
    </source>
</reference>
<keyword evidence="3" id="KW-0159">Chromosome partition</keyword>
<dbReference type="InterPro" id="IPR036390">
    <property type="entry name" value="WH_DNA-bd_sf"/>
</dbReference>
<keyword evidence="2" id="KW-0132">Cell division</keyword>
<dbReference type="GO" id="GO:0051301">
    <property type="term" value="P:cell division"/>
    <property type="evidence" value="ECO:0007669"/>
    <property type="project" value="UniProtKB-KW"/>
</dbReference>
<dbReference type="KEGG" id="cbab:SMCB_1409"/>
<dbReference type="Pfam" id="PF04079">
    <property type="entry name" value="SMC_ScpB"/>
    <property type="match status" value="1"/>
</dbReference>
<protein>
    <submittedName>
        <fullName evidence="5">Predicted transcriptional regulator containing the HTH domain</fullName>
    </submittedName>
</protein>
<name>A0A060NPC4_9BURK</name>
<evidence type="ECO:0000256" key="4">
    <source>
        <dbReference type="ARBA" id="ARBA00023306"/>
    </source>
</evidence>
<evidence type="ECO:0000256" key="1">
    <source>
        <dbReference type="ARBA" id="ARBA00022490"/>
    </source>
</evidence>
<evidence type="ECO:0000256" key="3">
    <source>
        <dbReference type="ARBA" id="ARBA00022829"/>
    </source>
</evidence>
<dbReference type="HOGENOM" id="CLU_045647_5_2_4"/>
<dbReference type="InterPro" id="IPR036388">
    <property type="entry name" value="WH-like_DNA-bd_sf"/>
</dbReference>
<dbReference type="EMBL" id="AP014569">
    <property type="protein sequence ID" value="BAO83637.1"/>
    <property type="molecule type" value="Genomic_DNA"/>
</dbReference>
<organism evidence="5 6">
    <name type="scientific">Serpentinimonas maccroryi</name>
    <dbReference type="NCBI Taxonomy" id="1458426"/>
    <lineage>
        <taxon>Bacteria</taxon>
        <taxon>Pseudomonadati</taxon>
        <taxon>Pseudomonadota</taxon>
        <taxon>Betaproteobacteria</taxon>
        <taxon>Burkholderiales</taxon>
        <taxon>Comamonadaceae</taxon>
        <taxon>Serpentinimonas</taxon>
    </lineage>
</organism>
<dbReference type="PANTHER" id="PTHR34298:SF2">
    <property type="entry name" value="SEGREGATION AND CONDENSATION PROTEIN B"/>
    <property type="match status" value="1"/>
</dbReference>
<dbReference type="OrthoDB" id="9806226at2"/>
<keyword evidence="1" id="KW-0963">Cytoplasm</keyword>
<dbReference type="Gene3D" id="1.10.10.10">
    <property type="entry name" value="Winged helix-like DNA-binding domain superfamily/Winged helix DNA-binding domain"/>
    <property type="match status" value="2"/>
</dbReference>
<dbReference type="InterPro" id="IPR005234">
    <property type="entry name" value="ScpB_csome_segregation"/>
</dbReference>
<keyword evidence="6" id="KW-1185">Reference proteome</keyword>
<dbReference type="PANTHER" id="PTHR34298">
    <property type="entry name" value="SEGREGATION AND CONDENSATION PROTEIN B"/>
    <property type="match status" value="1"/>
</dbReference>
<evidence type="ECO:0000313" key="6">
    <source>
        <dbReference type="Proteomes" id="UP000066014"/>
    </source>
</evidence>
<keyword evidence="4" id="KW-0131">Cell cycle</keyword>
<evidence type="ECO:0000313" key="5">
    <source>
        <dbReference type="EMBL" id="BAO83637.1"/>
    </source>
</evidence>
<dbReference type="Proteomes" id="UP000066014">
    <property type="component" value="Chromosome"/>
</dbReference>
<dbReference type="SUPFAM" id="SSF46785">
    <property type="entry name" value="Winged helix' DNA-binding domain"/>
    <property type="match status" value="2"/>
</dbReference>
<gene>
    <name evidence="5" type="ORF">SMCB_1409</name>
</gene>
<evidence type="ECO:0000256" key="2">
    <source>
        <dbReference type="ARBA" id="ARBA00022618"/>
    </source>
</evidence>
<dbReference type="NCBIfam" id="TIGR00281">
    <property type="entry name" value="SMC-Scp complex subunit ScpB"/>
    <property type="match status" value="1"/>
</dbReference>
<accession>A0A060NPC4</accession>
<dbReference type="PIRSF" id="PIRSF019345">
    <property type="entry name" value="ScpB"/>
    <property type="match status" value="1"/>
</dbReference>
<sequence>MNPADLPPYLEAVLLCAPEPVSEPELCAAFEGEVAPQALQAALHDLQQHWAPRGLELVQVAAGWCFRSRAQVRPYLERLRPEKPPKYSRAVLETLAIVAYRQPVTRGEMEDLRGVSIHSGILKQLEARGWIEVVGQRPSAGRPALYATTRQFLCDFALPSLADLPSVPAAGEPLLPQPAAAALHLTSQPQ</sequence>
<proteinExistence type="predicted"/>
<dbReference type="AlphaFoldDB" id="A0A060NPC4"/>
<dbReference type="STRING" id="1458426.SMCB_1409"/>
<dbReference type="GO" id="GO:0051304">
    <property type="term" value="P:chromosome separation"/>
    <property type="evidence" value="ECO:0007669"/>
    <property type="project" value="InterPro"/>
</dbReference>
<dbReference type="RefSeq" id="WP_082027289.1">
    <property type="nucleotide sequence ID" value="NZ_AP014569.1"/>
</dbReference>